<evidence type="ECO:0000313" key="1">
    <source>
        <dbReference type="EMBL" id="KAJ8728283.1"/>
    </source>
</evidence>
<accession>A0ACC2QYP4</accession>
<keyword evidence="2" id="KW-1185">Reference proteome</keyword>
<dbReference type="EMBL" id="CM056785">
    <property type="protein sequence ID" value="KAJ8728283.1"/>
    <property type="molecule type" value="Genomic_DNA"/>
</dbReference>
<organism evidence="1 2">
    <name type="scientific">Mythimna loreyi</name>
    <dbReference type="NCBI Taxonomy" id="667449"/>
    <lineage>
        <taxon>Eukaryota</taxon>
        <taxon>Metazoa</taxon>
        <taxon>Ecdysozoa</taxon>
        <taxon>Arthropoda</taxon>
        <taxon>Hexapoda</taxon>
        <taxon>Insecta</taxon>
        <taxon>Pterygota</taxon>
        <taxon>Neoptera</taxon>
        <taxon>Endopterygota</taxon>
        <taxon>Lepidoptera</taxon>
        <taxon>Glossata</taxon>
        <taxon>Ditrysia</taxon>
        <taxon>Noctuoidea</taxon>
        <taxon>Noctuidae</taxon>
        <taxon>Noctuinae</taxon>
        <taxon>Hadenini</taxon>
        <taxon>Mythimna</taxon>
    </lineage>
</organism>
<protein>
    <submittedName>
        <fullName evidence="1">Uncharacterized protein</fullName>
    </submittedName>
</protein>
<comment type="caution">
    <text evidence="1">The sequence shown here is derived from an EMBL/GenBank/DDBJ whole genome shotgun (WGS) entry which is preliminary data.</text>
</comment>
<gene>
    <name evidence="1" type="ORF">PYW08_016668</name>
</gene>
<proteinExistence type="predicted"/>
<dbReference type="Proteomes" id="UP001231649">
    <property type="component" value="Chromosome 9"/>
</dbReference>
<reference evidence="1" key="1">
    <citation type="submission" date="2023-03" db="EMBL/GenBank/DDBJ databases">
        <title>Chromosome-level genomes of two armyworms, Mythimna separata and Mythimna loreyi, provide insights into the biosynthesis and reception of sex pheromones.</title>
        <authorList>
            <person name="Zhao H."/>
        </authorList>
    </citation>
    <scope>NUCLEOTIDE SEQUENCE</scope>
    <source>
        <strain evidence="1">BeijingLab</strain>
    </source>
</reference>
<name>A0ACC2QYP4_9NEOP</name>
<sequence>MAINSLRKFTTKLVVFVMFSVILIIIVKKYKANLKNRLHKNLPLKYILLWTSENTIPFLHLGKGRSGFIRRDCAYTNCFVTSNKSLLGNTTAFDAILFHGPELMTINLILPEERLPHQKFVFASIESPANYPLCIHNFNGYFNWTWTYKLDSDINWGFIVVKDSNGTVVGPKKDMHWIDWKDMDPVNETFKYQLKSKHSDVAWFVSNCFTQSKREYFVERLKVELRNKYERDIHVYGDCGVFSCDRKKQNSCGEMLTRDYFFYLSFENAFSEDYVTEKLLHALQNNVVPIVYGGANYSRFLPHRSYLNARELKVKKLARIIDQLIREPSTYSEFFRWKKYYSYHRTIKVKETNEYCKMCAALNNEELMKTTSVCNDFSDFWEVNNTC</sequence>
<evidence type="ECO:0000313" key="2">
    <source>
        <dbReference type="Proteomes" id="UP001231649"/>
    </source>
</evidence>